<keyword evidence="1" id="KW-1133">Transmembrane helix</keyword>
<feature type="transmembrane region" description="Helical" evidence="1">
    <location>
        <begin position="69"/>
        <end position="87"/>
    </location>
</feature>
<feature type="transmembrane region" description="Helical" evidence="1">
    <location>
        <begin position="99"/>
        <end position="122"/>
    </location>
</feature>
<comment type="caution">
    <text evidence="2">The sequence shown here is derived from an EMBL/GenBank/DDBJ whole genome shotgun (WGS) entry which is preliminary data.</text>
</comment>
<dbReference type="EMBL" id="JAHCLR010000034">
    <property type="protein sequence ID" value="MBS9535028.1"/>
    <property type="molecule type" value="Genomic_DNA"/>
</dbReference>
<feature type="transmembrane region" description="Helical" evidence="1">
    <location>
        <begin position="177"/>
        <end position="198"/>
    </location>
</feature>
<keyword evidence="1" id="KW-0812">Transmembrane</keyword>
<dbReference type="Proteomes" id="UP001519535">
    <property type="component" value="Unassembled WGS sequence"/>
</dbReference>
<reference evidence="2 3" key="1">
    <citation type="submission" date="2021-05" db="EMBL/GenBank/DDBJ databases">
        <title>Mycobacterium acidophilum sp. nov., an extremely acid-tolerant member of the genus Mycobacterium.</title>
        <authorList>
            <person name="Xia J."/>
        </authorList>
    </citation>
    <scope>NUCLEOTIDE SEQUENCE [LARGE SCALE GENOMIC DNA]</scope>
    <source>
        <strain evidence="2 3">M1</strain>
    </source>
</reference>
<dbReference type="RefSeq" id="WP_214093888.1">
    <property type="nucleotide sequence ID" value="NZ_JAHCLR010000034.1"/>
</dbReference>
<protein>
    <recommendedName>
        <fullName evidence="4">GP55 protein</fullName>
    </recommendedName>
</protein>
<sequence length="249" mass="27045">MQVLVATTLLAVLGSLWIRRDTWRSWWEAGLTGSIMLQGCAVLCVSPWVSTVAGPTLHGVLGRWNVEHLLGHLCLIVAAAAIVYHCLTRLADPELLTAMFTRSVVAPLNLGIPLLVAAFLLADEEPHTDLFAAPVRSIWFGVYWLVLGVLLTYLLGYARRVLLALRSDPRSRATANIYLAGAGLGMAACAVQVATAWVGVDVSLPVWCCMCLGVMCFAYGSGRSWQARVDWFIRGPRPPRQPTPPQPAA</sequence>
<evidence type="ECO:0000313" key="2">
    <source>
        <dbReference type="EMBL" id="MBS9535028.1"/>
    </source>
</evidence>
<keyword evidence="3" id="KW-1185">Reference proteome</keyword>
<feature type="transmembrane region" description="Helical" evidence="1">
    <location>
        <begin position="137"/>
        <end position="156"/>
    </location>
</feature>
<evidence type="ECO:0000313" key="3">
    <source>
        <dbReference type="Proteomes" id="UP001519535"/>
    </source>
</evidence>
<evidence type="ECO:0000256" key="1">
    <source>
        <dbReference type="SAM" id="Phobius"/>
    </source>
</evidence>
<gene>
    <name evidence="2" type="ORF">KIH27_15670</name>
</gene>
<keyword evidence="1" id="KW-0472">Membrane</keyword>
<feature type="transmembrane region" description="Helical" evidence="1">
    <location>
        <begin position="204"/>
        <end position="222"/>
    </location>
</feature>
<proteinExistence type="predicted"/>
<organism evidence="2 3">
    <name type="scientific">Mycolicibacter acidiphilus</name>
    <dbReference type="NCBI Taxonomy" id="2835306"/>
    <lineage>
        <taxon>Bacteria</taxon>
        <taxon>Bacillati</taxon>
        <taxon>Actinomycetota</taxon>
        <taxon>Actinomycetes</taxon>
        <taxon>Mycobacteriales</taxon>
        <taxon>Mycobacteriaceae</taxon>
        <taxon>Mycolicibacter</taxon>
    </lineage>
</organism>
<accession>A0ABS5RNA9</accession>
<name>A0ABS5RNA9_9MYCO</name>
<evidence type="ECO:0008006" key="4">
    <source>
        <dbReference type="Google" id="ProtNLM"/>
    </source>
</evidence>